<protein>
    <submittedName>
        <fullName evidence="1">Uncharacterized protein</fullName>
    </submittedName>
</protein>
<evidence type="ECO:0000313" key="2">
    <source>
        <dbReference type="Proteomes" id="UP000265703"/>
    </source>
</evidence>
<name>A0A397TKH4_9GLOM</name>
<comment type="caution">
    <text evidence="1">The sequence shown here is derived from an EMBL/GenBank/DDBJ whole genome shotgun (WGS) entry which is preliminary data.</text>
</comment>
<gene>
    <name evidence="1" type="ORF">C1645_749948</name>
</gene>
<keyword evidence="2" id="KW-1185">Reference proteome</keyword>
<reference evidence="1 2" key="1">
    <citation type="submission" date="2018-06" db="EMBL/GenBank/DDBJ databases">
        <title>Comparative genomics reveals the genomic features of Rhizophagus irregularis, R. cerebriforme, R. diaphanum and Gigaspora rosea, and their symbiotic lifestyle signature.</title>
        <authorList>
            <person name="Morin E."/>
            <person name="San Clemente H."/>
            <person name="Chen E.C.H."/>
            <person name="De La Providencia I."/>
            <person name="Hainaut M."/>
            <person name="Kuo A."/>
            <person name="Kohler A."/>
            <person name="Murat C."/>
            <person name="Tang N."/>
            <person name="Roy S."/>
            <person name="Loubradou J."/>
            <person name="Henrissat B."/>
            <person name="Grigoriev I.V."/>
            <person name="Corradi N."/>
            <person name="Roux C."/>
            <person name="Martin F.M."/>
        </authorList>
    </citation>
    <scope>NUCLEOTIDE SEQUENCE [LARGE SCALE GENOMIC DNA]</scope>
    <source>
        <strain evidence="1 2">DAOM 227022</strain>
    </source>
</reference>
<dbReference type="EMBL" id="QKYT01000015">
    <property type="protein sequence ID" value="RIA98468.1"/>
    <property type="molecule type" value="Genomic_DNA"/>
</dbReference>
<dbReference type="AlphaFoldDB" id="A0A397TKH4"/>
<accession>A0A397TKH4</accession>
<organism evidence="1 2">
    <name type="scientific">Glomus cerebriforme</name>
    <dbReference type="NCBI Taxonomy" id="658196"/>
    <lineage>
        <taxon>Eukaryota</taxon>
        <taxon>Fungi</taxon>
        <taxon>Fungi incertae sedis</taxon>
        <taxon>Mucoromycota</taxon>
        <taxon>Glomeromycotina</taxon>
        <taxon>Glomeromycetes</taxon>
        <taxon>Glomerales</taxon>
        <taxon>Glomeraceae</taxon>
        <taxon>Glomus</taxon>
    </lineage>
</organism>
<sequence>MAQRVPLRAFFKTKTKPNTLEEARNIYLFFASKGELLEFKFARDSDIKKIKDHGWISYKDSKITEQLFENWFKIEPCNIEAIVSRSEKGAKELINQRPRPLPPIFGGFYLKDNETSSSILDQTNNNFSSANENNQRENMTIEEVIEETIEDSENQKESLIAETNFIETIIESTATTIETRAESQ</sequence>
<evidence type="ECO:0000313" key="1">
    <source>
        <dbReference type="EMBL" id="RIA98468.1"/>
    </source>
</evidence>
<proteinExistence type="predicted"/>
<dbReference type="Proteomes" id="UP000265703">
    <property type="component" value="Unassembled WGS sequence"/>
</dbReference>
<dbReference type="OrthoDB" id="2381532at2759"/>